<dbReference type="InterPro" id="IPR050194">
    <property type="entry name" value="Glycosyltransferase_grp1"/>
</dbReference>
<dbReference type="Proteomes" id="UP000320773">
    <property type="component" value="Unassembled WGS sequence"/>
</dbReference>
<dbReference type="InterPro" id="IPR001296">
    <property type="entry name" value="Glyco_trans_1"/>
</dbReference>
<dbReference type="PANTHER" id="PTHR45947">
    <property type="entry name" value="SULFOQUINOVOSYL TRANSFERASE SQD2"/>
    <property type="match status" value="1"/>
</dbReference>
<dbReference type="AlphaFoldDB" id="A0A543G8Q6"/>
<dbReference type="Gene3D" id="3.40.50.2000">
    <property type="entry name" value="Glycogen Phosphorylase B"/>
    <property type="match status" value="2"/>
</dbReference>
<keyword evidence="2" id="KW-0808">Transferase</keyword>
<reference evidence="2 3" key="1">
    <citation type="submission" date="2019-06" db="EMBL/GenBank/DDBJ databases">
        <title>Genomic Encyclopedia of Archaeal and Bacterial Type Strains, Phase II (KMG-II): from individual species to whole genera.</title>
        <authorList>
            <person name="Goeker M."/>
        </authorList>
    </citation>
    <scope>NUCLEOTIDE SEQUENCE [LARGE SCALE GENOMIC DNA]</scope>
    <source>
        <strain evidence="2 3">DSM 24789</strain>
    </source>
</reference>
<organism evidence="2 3">
    <name type="scientific">Flavobacterium branchiophilum</name>
    <dbReference type="NCBI Taxonomy" id="55197"/>
    <lineage>
        <taxon>Bacteria</taxon>
        <taxon>Pseudomonadati</taxon>
        <taxon>Bacteroidota</taxon>
        <taxon>Flavobacteriia</taxon>
        <taxon>Flavobacteriales</taxon>
        <taxon>Flavobacteriaceae</taxon>
        <taxon>Flavobacterium</taxon>
    </lineage>
</organism>
<evidence type="ECO:0000259" key="1">
    <source>
        <dbReference type="Pfam" id="PF00534"/>
    </source>
</evidence>
<protein>
    <submittedName>
        <fullName evidence="2">Glycosyltransferase involved in cell wall biosynthesis</fullName>
    </submittedName>
</protein>
<dbReference type="SUPFAM" id="SSF53756">
    <property type="entry name" value="UDP-Glycosyltransferase/glycogen phosphorylase"/>
    <property type="match status" value="1"/>
</dbReference>
<proteinExistence type="predicted"/>
<dbReference type="Pfam" id="PF00534">
    <property type="entry name" value="Glycos_transf_1"/>
    <property type="match status" value="1"/>
</dbReference>
<dbReference type="EMBL" id="VFPJ01000001">
    <property type="protein sequence ID" value="TQM42452.1"/>
    <property type="molecule type" value="Genomic_DNA"/>
</dbReference>
<accession>A0A543G8Q6</accession>
<dbReference type="PANTHER" id="PTHR45947:SF3">
    <property type="entry name" value="SULFOQUINOVOSYL TRANSFERASE SQD2"/>
    <property type="match status" value="1"/>
</dbReference>
<feature type="domain" description="Glycosyl transferase family 1" evidence="1">
    <location>
        <begin position="155"/>
        <end position="315"/>
    </location>
</feature>
<name>A0A543G8Q6_9FLAO</name>
<dbReference type="GO" id="GO:0016757">
    <property type="term" value="F:glycosyltransferase activity"/>
    <property type="evidence" value="ECO:0007669"/>
    <property type="project" value="InterPro"/>
</dbReference>
<sequence>MAFILYIGNKLNSKGSNPTTIDTLGKQLTEEHYVVKYASTYKNWLIRILDMLFSIIKYSFKIDYVLIDTYSTFGFWYVLCTSQCCRLLNLKYIPILHGGNLPKRLKINPFFCNLIFKNSYCNVAPSAYLYDEFKKKYNNLVLIPNTINENDYQFLLRNEIAPKLLWVRAFDQTYNPEMALYVLEKLQQSYPKATLCMVGPKKDESFERSKKLANVLGLSVKFTGILSKKEWIQLSKEFDFFINTTNFDNMPVSLIEAMSLGLVVVSTNVGGIPYLINHQETGILVNKNDVDEMVFQISNLLNNSILYIKIAHNAQLSASQFYWGEVKYKWFEILKK</sequence>
<evidence type="ECO:0000313" key="3">
    <source>
        <dbReference type="Proteomes" id="UP000320773"/>
    </source>
</evidence>
<dbReference type="CDD" id="cd03801">
    <property type="entry name" value="GT4_PimA-like"/>
    <property type="match status" value="1"/>
</dbReference>
<dbReference type="RefSeq" id="WP_089081817.1">
    <property type="nucleotide sequence ID" value="NZ_VFPJ01000001.1"/>
</dbReference>
<comment type="caution">
    <text evidence="2">The sequence shown here is derived from an EMBL/GenBank/DDBJ whole genome shotgun (WGS) entry which is preliminary data.</text>
</comment>
<evidence type="ECO:0000313" key="2">
    <source>
        <dbReference type="EMBL" id="TQM42452.1"/>
    </source>
</evidence>
<gene>
    <name evidence="2" type="ORF">BC670_3514</name>
</gene>